<comment type="similarity">
    <text evidence="2">Belongs to the CD225/Dispanin family.</text>
</comment>
<dbReference type="PANTHER" id="PTHR13999">
    <property type="entry name" value="INTERFERON INDUCIBLE TRANSMEMBRANE PROTEIN"/>
    <property type="match status" value="1"/>
</dbReference>
<comment type="subcellular location">
    <subcellularLocation>
        <location evidence="1">Membrane</location>
    </subcellularLocation>
</comment>
<dbReference type="GO" id="GO:0005886">
    <property type="term" value="C:plasma membrane"/>
    <property type="evidence" value="ECO:0007669"/>
    <property type="project" value="TreeGrafter"/>
</dbReference>
<keyword evidence="3 6" id="KW-0812">Transmembrane</keyword>
<evidence type="ECO:0000313" key="7">
    <source>
        <dbReference type="EMBL" id="CAH2326186.1"/>
    </source>
</evidence>
<accession>A0AAD1TM98</accession>
<gene>
    <name evidence="7" type="ORF">PECUL_23A004236</name>
</gene>
<evidence type="ECO:0000256" key="6">
    <source>
        <dbReference type="SAM" id="Phobius"/>
    </source>
</evidence>
<dbReference type="InterPro" id="IPR051517">
    <property type="entry name" value="IFITM_antiviral_protein"/>
</dbReference>
<dbReference type="Pfam" id="PF04505">
    <property type="entry name" value="CD225"/>
    <property type="match status" value="1"/>
</dbReference>
<evidence type="ECO:0000256" key="3">
    <source>
        <dbReference type="ARBA" id="ARBA00022692"/>
    </source>
</evidence>
<evidence type="ECO:0000256" key="2">
    <source>
        <dbReference type="ARBA" id="ARBA00006843"/>
    </source>
</evidence>
<evidence type="ECO:0000256" key="5">
    <source>
        <dbReference type="ARBA" id="ARBA00023136"/>
    </source>
</evidence>
<proteinExistence type="inferred from homology"/>
<name>A0AAD1TM98_PELCU</name>
<evidence type="ECO:0000256" key="1">
    <source>
        <dbReference type="ARBA" id="ARBA00004370"/>
    </source>
</evidence>
<organism evidence="7 8">
    <name type="scientific">Pelobates cultripes</name>
    <name type="common">Western spadefoot toad</name>
    <dbReference type="NCBI Taxonomy" id="61616"/>
    <lineage>
        <taxon>Eukaryota</taxon>
        <taxon>Metazoa</taxon>
        <taxon>Chordata</taxon>
        <taxon>Craniata</taxon>
        <taxon>Vertebrata</taxon>
        <taxon>Euteleostomi</taxon>
        <taxon>Amphibia</taxon>
        <taxon>Batrachia</taxon>
        <taxon>Anura</taxon>
        <taxon>Pelobatoidea</taxon>
        <taxon>Pelobatidae</taxon>
        <taxon>Pelobates</taxon>
    </lineage>
</organism>
<reference evidence="7" key="1">
    <citation type="submission" date="2022-03" db="EMBL/GenBank/DDBJ databases">
        <authorList>
            <person name="Alioto T."/>
            <person name="Alioto T."/>
            <person name="Gomez Garrido J."/>
        </authorList>
    </citation>
    <scope>NUCLEOTIDE SEQUENCE</scope>
</reference>
<evidence type="ECO:0000313" key="8">
    <source>
        <dbReference type="Proteomes" id="UP001295444"/>
    </source>
</evidence>
<dbReference type="AlphaFoldDB" id="A0AAD1TM98"/>
<keyword evidence="5 6" id="KW-0472">Membrane</keyword>
<dbReference type="PANTHER" id="PTHR13999:SF4">
    <property type="entry name" value="INTERFERON-INDUCED TRANSMEMBRANE PROTEIN 3"/>
    <property type="match status" value="1"/>
</dbReference>
<dbReference type="Proteomes" id="UP001295444">
    <property type="component" value="Chromosome 12"/>
</dbReference>
<evidence type="ECO:0000256" key="4">
    <source>
        <dbReference type="ARBA" id="ARBA00022989"/>
    </source>
</evidence>
<keyword evidence="4 6" id="KW-1133">Transmembrane helix</keyword>
<dbReference type="EMBL" id="OW240923">
    <property type="protein sequence ID" value="CAH2326186.1"/>
    <property type="molecule type" value="Genomic_DNA"/>
</dbReference>
<protein>
    <submittedName>
        <fullName evidence="7">Dispanin subfamily A member 2b-like</fullName>
    </submittedName>
</protein>
<keyword evidence="8" id="KW-1185">Reference proteome</keyword>
<sequence length="156" mass="17201">MFLPTAVMENDNCTQPLTEPLAGDSSTINDKHYKPEPVMLQHENFSSQPPQSTVVTILQDDPPIKDYVLFSIFNIMVANVCCLGFLALVFSVKCRDRKLAGDRHAARSYSATARSVNITTTILTILFFILVSYFVITSLPPLPSLAHNLNAILSGN</sequence>
<feature type="transmembrane region" description="Helical" evidence="6">
    <location>
        <begin position="67"/>
        <end position="90"/>
    </location>
</feature>
<feature type="transmembrane region" description="Helical" evidence="6">
    <location>
        <begin position="111"/>
        <end position="136"/>
    </location>
</feature>
<dbReference type="InterPro" id="IPR007593">
    <property type="entry name" value="CD225/Dispanin_fam"/>
</dbReference>